<dbReference type="CDD" id="cd07043">
    <property type="entry name" value="STAS_anti-anti-sigma_factors"/>
    <property type="match status" value="1"/>
</dbReference>
<sequence length="112" mass="11083">MSTLLTLSTHTTPAAVVVAAEGEIDLATAQDFADGLAAAAVAGLPLVVDLDGVRFLGSAGLAVLVSAATEGVNLVVVAGEGTVTRRALSLSGLDAVLTAVDDRESALRAPRS</sequence>
<dbReference type="SUPFAM" id="SSF52091">
    <property type="entry name" value="SpoIIaa-like"/>
    <property type="match status" value="1"/>
</dbReference>
<dbReference type="Pfam" id="PF01740">
    <property type="entry name" value="STAS"/>
    <property type="match status" value="1"/>
</dbReference>
<comment type="caution">
    <text evidence="4">The sequence shown here is derived from an EMBL/GenBank/DDBJ whole genome shotgun (WGS) entry which is preliminary data.</text>
</comment>
<dbReference type="InterPro" id="IPR036513">
    <property type="entry name" value="STAS_dom_sf"/>
</dbReference>
<dbReference type="InterPro" id="IPR003658">
    <property type="entry name" value="Anti-sigma_ant"/>
</dbReference>
<dbReference type="EMBL" id="JBHTEY010000004">
    <property type="protein sequence ID" value="MFC7615945.1"/>
    <property type="molecule type" value="Genomic_DNA"/>
</dbReference>
<comment type="similarity">
    <text evidence="1 2">Belongs to the anti-sigma-factor antagonist family.</text>
</comment>
<dbReference type="Gene3D" id="3.30.750.24">
    <property type="entry name" value="STAS domain"/>
    <property type="match status" value="1"/>
</dbReference>
<dbReference type="PANTHER" id="PTHR33495:SF13">
    <property type="entry name" value="ANTI-SIGMA-F FACTOR ANTAGONIST RSFB"/>
    <property type="match status" value="1"/>
</dbReference>
<name>A0ABW2TQ58_9PSEU</name>
<proteinExistence type="inferred from homology"/>
<gene>
    <name evidence="4" type="ORF">ACFQV2_23110</name>
</gene>
<evidence type="ECO:0000259" key="3">
    <source>
        <dbReference type="PROSITE" id="PS50801"/>
    </source>
</evidence>
<organism evidence="4 5">
    <name type="scientific">Actinokineospora soli</name>
    <dbReference type="NCBI Taxonomy" id="1048753"/>
    <lineage>
        <taxon>Bacteria</taxon>
        <taxon>Bacillati</taxon>
        <taxon>Actinomycetota</taxon>
        <taxon>Actinomycetes</taxon>
        <taxon>Pseudonocardiales</taxon>
        <taxon>Pseudonocardiaceae</taxon>
        <taxon>Actinokineospora</taxon>
    </lineage>
</organism>
<protein>
    <recommendedName>
        <fullName evidence="2">Anti-sigma factor antagonist</fullName>
    </recommendedName>
</protein>
<dbReference type="PANTHER" id="PTHR33495">
    <property type="entry name" value="ANTI-SIGMA FACTOR ANTAGONIST TM_1081-RELATED-RELATED"/>
    <property type="match status" value="1"/>
</dbReference>
<reference evidence="5" key="1">
    <citation type="journal article" date="2019" name="Int. J. Syst. Evol. Microbiol.">
        <title>The Global Catalogue of Microorganisms (GCM) 10K type strain sequencing project: providing services to taxonomists for standard genome sequencing and annotation.</title>
        <authorList>
            <consortium name="The Broad Institute Genomics Platform"/>
            <consortium name="The Broad Institute Genome Sequencing Center for Infectious Disease"/>
            <person name="Wu L."/>
            <person name="Ma J."/>
        </authorList>
    </citation>
    <scope>NUCLEOTIDE SEQUENCE [LARGE SCALE GENOMIC DNA]</scope>
    <source>
        <strain evidence="5">JCM 17695</strain>
    </source>
</reference>
<dbReference type="InterPro" id="IPR002645">
    <property type="entry name" value="STAS_dom"/>
</dbReference>
<evidence type="ECO:0000313" key="4">
    <source>
        <dbReference type="EMBL" id="MFC7615945.1"/>
    </source>
</evidence>
<evidence type="ECO:0000256" key="1">
    <source>
        <dbReference type="ARBA" id="ARBA00009013"/>
    </source>
</evidence>
<accession>A0ABW2TQ58</accession>
<feature type="domain" description="STAS" evidence="3">
    <location>
        <begin position="5"/>
        <end position="110"/>
    </location>
</feature>
<keyword evidence="5" id="KW-1185">Reference proteome</keyword>
<dbReference type="PROSITE" id="PS50801">
    <property type="entry name" value="STAS"/>
    <property type="match status" value="1"/>
</dbReference>
<evidence type="ECO:0000256" key="2">
    <source>
        <dbReference type="RuleBase" id="RU003749"/>
    </source>
</evidence>
<dbReference type="Proteomes" id="UP001596512">
    <property type="component" value="Unassembled WGS sequence"/>
</dbReference>
<dbReference type="NCBIfam" id="TIGR00377">
    <property type="entry name" value="ant_ant_sig"/>
    <property type="match status" value="1"/>
</dbReference>
<evidence type="ECO:0000313" key="5">
    <source>
        <dbReference type="Proteomes" id="UP001596512"/>
    </source>
</evidence>